<dbReference type="EMBL" id="BAABGJ010000011">
    <property type="protein sequence ID" value="GAA4336512.1"/>
    <property type="molecule type" value="Genomic_DNA"/>
</dbReference>
<feature type="transmembrane region" description="Helical" evidence="1">
    <location>
        <begin position="16"/>
        <end position="41"/>
    </location>
</feature>
<evidence type="ECO:0000313" key="3">
    <source>
        <dbReference type="Proteomes" id="UP001500975"/>
    </source>
</evidence>
<sequence length="66" mass="7026">MVKPFSLLLCTAGAGWLVYTFGFGMLLALAALIAGAVLLFVEAPAQPMVHRNGPPTCSQTTGWRDF</sequence>
<evidence type="ECO:0000313" key="2">
    <source>
        <dbReference type="EMBL" id="GAA4336512.1"/>
    </source>
</evidence>
<name>A0ABP8HAD2_9BURK</name>
<keyword evidence="1" id="KW-0472">Membrane</keyword>
<dbReference type="RefSeq" id="WP_345536793.1">
    <property type="nucleotide sequence ID" value="NZ_BAABGJ010000011.1"/>
</dbReference>
<dbReference type="Proteomes" id="UP001500975">
    <property type="component" value="Unassembled WGS sequence"/>
</dbReference>
<keyword evidence="1" id="KW-0812">Transmembrane</keyword>
<proteinExistence type="predicted"/>
<organism evidence="2 3">
    <name type="scientific">Variovorax defluvii</name>
    <dbReference type="NCBI Taxonomy" id="913761"/>
    <lineage>
        <taxon>Bacteria</taxon>
        <taxon>Pseudomonadati</taxon>
        <taxon>Pseudomonadota</taxon>
        <taxon>Betaproteobacteria</taxon>
        <taxon>Burkholderiales</taxon>
        <taxon>Comamonadaceae</taxon>
        <taxon>Variovorax</taxon>
    </lineage>
</organism>
<gene>
    <name evidence="2" type="ORF">GCM10023165_13830</name>
</gene>
<comment type="caution">
    <text evidence="2">The sequence shown here is derived from an EMBL/GenBank/DDBJ whole genome shotgun (WGS) entry which is preliminary data.</text>
</comment>
<evidence type="ECO:0000256" key="1">
    <source>
        <dbReference type="SAM" id="Phobius"/>
    </source>
</evidence>
<keyword evidence="3" id="KW-1185">Reference proteome</keyword>
<accession>A0ABP8HAD2</accession>
<reference evidence="3" key="1">
    <citation type="journal article" date="2019" name="Int. J. Syst. Evol. Microbiol.">
        <title>The Global Catalogue of Microorganisms (GCM) 10K type strain sequencing project: providing services to taxonomists for standard genome sequencing and annotation.</title>
        <authorList>
            <consortium name="The Broad Institute Genomics Platform"/>
            <consortium name="The Broad Institute Genome Sequencing Center for Infectious Disease"/>
            <person name="Wu L."/>
            <person name="Ma J."/>
        </authorList>
    </citation>
    <scope>NUCLEOTIDE SEQUENCE [LARGE SCALE GENOMIC DNA]</scope>
    <source>
        <strain evidence="3">JCM 17804</strain>
    </source>
</reference>
<keyword evidence="1" id="KW-1133">Transmembrane helix</keyword>
<protein>
    <submittedName>
        <fullName evidence="2">Uncharacterized protein</fullName>
    </submittedName>
</protein>